<reference evidence="17 18" key="1">
    <citation type="submission" date="2017-09" db="EMBL/GenBank/DDBJ databases">
        <title>Depth-based differentiation of microbial function through sediment-hosted aquifers and enrichment of novel symbionts in the deep terrestrial subsurface.</title>
        <authorList>
            <person name="Probst A.J."/>
            <person name="Ladd B."/>
            <person name="Jarett J.K."/>
            <person name="Geller-Mcgrath D.E."/>
            <person name="Sieber C.M."/>
            <person name="Emerson J.B."/>
            <person name="Anantharaman K."/>
            <person name="Thomas B.C."/>
            <person name="Malmstrom R."/>
            <person name="Stieglmeier M."/>
            <person name="Klingl A."/>
            <person name="Woyke T."/>
            <person name="Ryan C.M."/>
            <person name="Banfield J.F."/>
        </authorList>
    </citation>
    <scope>NUCLEOTIDE SEQUENCE [LARGE SCALE GENOMIC DNA]</scope>
    <source>
        <strain evidence="17">CG11_big_fil_rev_8_21_14_0_20_42_13</strain>
    </source>
</reference>
<dbReference type="InterPro" id="IPR036869">
    <property type="entry name" value="J_dom_sf"/>
</dbReference>
<comment type="cofactor">
    <cofactor evidence="13">
        <name>Zn(2+)</name>
        <dbReference type="ChEBI" id="CHEBI:29105"/>
    </cofactor>
    <text evidence="13">Binds 2 Zn(2+) ions per monomer.</text>
</comment>
<dbReference type="GO" id="GO:0008270">
    <property type="term" value="F:zinc ion binding"/>
    <property type="evidence" value="ECO:0007669"/>
    <property type="project" value="UniProtKB-UniRule"/>
</dbReference>
<keyword evidence="9 13" id="KW-0346">Stress response</keyword>
<feature type="repeat" description="CXXCXGXG motif" evidence="13">
    <location>
        <begin position="198"/>
        <end position="205"/>
    </location>
</feature>
<dbReference type="InterPro" id="IPR001305">
    <property type="entry name" value="HSP_DnaJ_Cys-rich_dom"/>
</dbReference>
<protein>
    <recommendedName>
        <fullName evidence="12 13">Chaperone protein DnaJ</fullName>
    </recommendedName>
</protein>
<feature type="domain" description="J" evidence="15">
    <location>
        <begin position="6"/>
        <end position="73"/>
    </location>
</feature>
<feature type="zinc finger region" description="CR-type" evidence="14">
    <location>
        <begin position="146"/>
        <end position="224"/>
    </location>
</feature>
<dbReference type="HAMAP" id="MF_01152">
    <property type="entry name" value="DnaJ"/>
    <property type="match status" value="1"/>
</dbReference>
<dbReference type="CDD" id="cd06257">
    <property type="entry name" value="DnaJ"/>
    <property type="match status" value="1"/>
</dbReference>
<feature type="binding site" evidence="13">
    <location>
        <position position="198"/>
    </location>
    <ligand>
        <name>Zn(2+)</name>
        <dbReference type="ChEBI" id="CHEBI:29105"/>
        <label>2</label>
    </ligand>
</feature>
<feature type="binding site" evidence="13">
    <location>
        <position position="201"/>
    </location>
    <ligand>
        <name>Zn(2+)</name>
        <dbReference type="ChEBI" id="CHEBI:29105"/>
        <label>2</label>
    </ligand>
</feature>
<evidence type="ECO:0000256" key="9">
    <source>
        <dbReference type="ARBA" id="ARBA00023016"/>
    </source>
</evidence>
<dbReference type="SUPFAM" id="SSF57938">
    <property type="entry name" value="DnaJ/Hsp40 cysteine-rich domain"/>
    <property type="match status" value="1"/>
</dbReference>
<dbReference type="Gene3D" id="1.10.287.110">
    <property type="entry name" value="DnaJ domain"/>
    <property type="match status" value="1"/>
</dbReference>
<evidence type="ECO:0000256" key="10">
    <source>
        <dbReference type="ARBA" id="ARBA00023186"/>
    </source>
</evidence>
<dbReference type="SUPFAM" id="SSF49493">
    <property type="entry name" value="HSP40/DnaJ peptide-binding domain"/>
    <property type="match status" value="2"/>
</dbReference>
<evidence type="ECO:0000313" key="17">
    <source>
        <dbReference type="EMBL" id="PIQ88330.1"/>
    </source>
</evidence>
<dbReference type="SMART" id="SM00271">
    <property type="entry name" value="DnaJ"/>
    <property type="match status" value="1"/>
</dbReference>
<dbReference type="InterPro" id="IPR001623">
    <property type="entry name" value="DnaJ_domain"/>
</dbReference>
<sequence length="380" mass="41511">MSAKRDYYEILGINKTANADEIKKAYRKLALRYHPDRVASEKKKEAEEEFKEVSEAYAVLSDEKKRALYDQYGHAGIDQKYSAEDIFRGADFSSIFGGADLESVFGNIFGDFGFDIFGASSRGRTSGRGRDLQLQLDISLEEAAFGATKSITVPRYESCAVCAGSGAKPGTKRKTCSQCKGQGQILVSGGFFRMSQTCPKCRGEGTIITSFCPECNGQGRVKKKRSLEVKIPAGVETGSHLRLKGEGEQGRSVKGDLYIIINVSGHDKFVRQGNDIICEVAISMPKAVLGAEIEVPTLDGRVSMKIPPGTQPGKIFRLRGKGVVDLHSYAKGDQLVKIQVEIPVSLNSEQKKLMEEFARITGEDAASGTSFTEKIKKAFK</sequence>
<dbReference type="CDD" id="cd10719">
    <property type="entry name" value="DnaJ_zf"/>
    <property type="match status" value="1"/>
</dbReference>
<dbReference type="InterPro" id="IPR002939">
    <property type="entry name" value="DnaJ_C"/>
</dbReference>
<evidence type="ECO:0000256" key="8">
    <source>
        <dbReference type="ARBA" id="ARBA00022833"/>
    </source>
</evidence>
<dbReference type="SUPFAM" id="SSF46565">
    <property type="entry name" value="Chaperone J-domain"/>
    <property type="match status" value="1"/>
</dbReference>
<dbReference type="Proteomes" id="UP000229641">
    <property type="component" value="Unassembled WGS sequence"/>
</dbReference>
<feature type="domain" description="CR-type" evidence="16">
    <location>
        <begin position="146"/>
        <end position="224"/>
    </location>
</feature>
<comment type="domain">
    <text evidence="13">The J domain is necessary and sufficient to stimulate DnaK ATPase activity. Zinc center 1 plays an important role in the autonomous, DnaK-independent chaperone activity of DnaJ. Zinc center 2 is essential for interaction with DnaK and for DnaJ activity.</text>
</comment>
<keyword evidence="7 13" id="KW-0863">Zinc-finger</keyword>
<dbReference type="GO" id="GO:0005737">
    <property type="term" value="C:cytoplasm"/>
    <property type="evidence" value="ECO:0007669"/>
    <property type="project" value="UniProtKB-SubCell"/>
</dbReference>
<dbReference type="FunFam" id="1.10.287.110:FF:000031">
    <property type="entry name" value="Molecular chaperone DnaJ"/>
    <property type="match status" value="1"/>
</dbReference>
<comment type="similarity">
    <text evidence="11 13">Belongs to the DnaJ family.</text>
</comment>
<dbReference type="NCBIfam" id="TIGR02349">
    <property type="entry name" value="DnaJ_bact"/>
    <property type="match status" value="1"/>
</dbReference>
<keyword evidence="4 13" id="KW-0235">DNA replication</keyword>
<comment type="function">
    <text evidence="13">Participates actively in the response to hyperosmotic and heat shock by preventing the aggregation of stress-denatured proteins and by disaggregating proteins, also in an autonomous, DnaK-independent fashion. Unfolded proteins bind initially to DnaJ; upon interaction with the DnaJ-bound protein, DnaK hydrolyzes its bound ATP, resulting in the formation of a stable complex. GrpE releases ADP from DnaK; ATP binding to DnaK triggers the release of the substrate protein, thus completing the reaction cycle. Several rounds of ATP-dependent interactions between DnaJ, DnaK and GrpE are required for fully efficient folding. Also involved, together with DnaK and GrpE, in the DNA replication of plasmids through activation of initiation proteins.</text>
</comment>
<comment type="caution">
    <text evidence="17">The sequence shown here is derived from an EMBL/GenBank/DDBJ whole genome shotgun (WGS) entry which is preliminary data.</text>
</comment>
<evidence type="ECO:0000256" key="2">
    <source>
        <dbReference type="ARBA" id="ARBA00011738"/>
    </source>
</evidence>
<keyword evidence="10 13" id="KW-0143">Chaperone</keyword>
<dbReference type="Pfam" id="PF00684">
    <property type="entry name" value="DnaJ_CXXCXGXG"/>
    <property type="match status" value="1"/>
</dbReference>
<comment type="subunit">
    <text evidence="2 13">Homodimer.</text>
</comment>
<keyword evidence="5 13" id="KW-0479">Metal-binding</keyword>
<name>A0A2H0LV88_9BACT</name>
<dbReference type="PRINTS" id="PR00625">
    <property type="entry name" value="JDOMAIN"/>
</dbReference>
<evidence type="ECO:0000256" key="5">
    <source>
        <dbReference type="ARBA" id="ARBA00022723"/>
    </source>
</evidence>
<dbReference type="InterPro" id="IPR036410">
    <property type="entry name" value="HSP_DnaJ_Cys-rich_dom_sf"/>
</dbReference>
<dbReference type="NCBIfam" id="NF008035">
    <property type="entry name" value="PRK10767.1"/>
    <property type="match status" value="1"/>
</dbReference>
<evidence type="ECO:0000256" key="3">
    <source>
        <dbReference type="ARBA" id="ARBA00022490"/>
    </source>
</evidence>
<dbReference type="Gene3D" id="2.60.260.20">
    <property type="entry name" value="Urease metallochaperone UreE, N-terminal domain"/>
    <property type="match status" value="2"/>
</dbReference>
<organism evidence="17 18">
    <name type="scientific">Candidatus Ghiorseimicrobium undicola</name>
    <dbReference type="NCBI Taxonomy" id="1974746"/>
    <lineage>
        <taxon>Bacteria</taxon>
        <taxon>Pseudomonadati</taxon>
        <taxon>Candidatus Omnitrophota</taxon>
        <taxon>Candidatus Ghiorseimicrobium</taxon>
    </lineage>
</organism>
<dbReference type="PANTHER" id="PTHR43096:SF48">
    <property type="entry name" value="CHAPERONE PROTEIN DNAJ"/>
    <property type="match status" value="1"/>
</dbReference>
<dbReference type="GO" id="GO:0031072">
    <property type="term" value="F:heat shock protein binding"/>
    <property type="evidence" value="ECO:0007669"/>
    <property type="project" value="InterPro"/>
</dbReference>
<feature type="binding site" evidence="13">
    <location>
        <position position="215"/>
    </location>
    <ligand>
        <name>Zn(2+)</name>
        <dbReference type="ChEBI" id="CHEBI:29105"/>
        <label>1</label>
    </ligand>
</feature>
<dbReference type="InterPro" id="IPR008971">
    <property type="entry name" value="HSP40/DnaJ_pept-bd"/>
</dbReference>
<dbReference type="PROSITE" id="PS51188">
    <property type="entry name" value="ZF_CR"/>
    <property type="match status" value="1"/>
</dbReference>
<keyword evidence="8 13" id="KW-0862">Zinc</keyword>
<keyword evidence="6 13" id="KW-0677">Repeat</keyword>
<dbReference type="InterPro" id="IPR018253">
    <property type="entry name" value="DnaJ_domain_CS"/>
</dbReference>
<evidence type="ECO:0000256" key="12">
    <source>
        <dbReference type="ARBA" id="ARBA00067609"/>
    </source>
</evidence>
<evidence type="ECO:0000256" key="11">
    <source>
        <dbReference type="ARBA" id="ARBA00061004"/>
    </source>
</evidence>
<dbReference type="GO" id="GO:0009408">
    <property type="term" value="P:response to heat"/>
    <property type="evidence" value="ECO:0007669"/>
    <property type="project" value="InterPro"/>
</dbReference>
<dbReference type="PROSITE" id="PS50076">
    <property type="entry name" value="DNAJ_2"/>
    <property type="match status" value="1"/>
</dbReference>
<dbReference type="CDD" id="cd10747">
    <property type="entry name" value="DnaJ_C"/>
    <property type="match status" value="1"/>
</dbReference>
<dbReference type="GO" id="GO:0006260">
    <property type="term" value="P:DNA replication"/>
    <property type="evidence" value="ECO:0007669"/>
    <property type="project" value="UniProtKB-KW"/>
</dbReference>
<feature type="binding site" evidence="13">
    <location>
        <position position="212"/>
    </location>
    <ligand>
        <name>Zn(2+)</name>
        <dbReference type="ChEBI" id="CHEBI:29105"/>
        <label>1</label>
    </ligand>
</feature>
<evidence type="ECO:0000259" key="15">
    <source>
        <dbReference type="PROSITE" id="PS50076"/>
    </source>
</evidence>
<dbReference type="AlphaFoldDB" id="A0A2H0LV88"/>
<feature type="binding site" evidence="13">
    <location>
        <position position="179"/>
    </location>
    <ligand>
        <name>Zn(2+)</name>
        <dbReference type="ChEBI" id="CHEBI:29105"/>
        <label>2</label>
    </ligand>
</feature>
<accession>A0A2H0LV88</accession>
<evidence type="ECO:0000256" key="4">
    <source>
        <dbReference type="ARBA" id="ARBA00022705"/>
    </source>
</evidence>
<gene>
    <name evidence="13 17" type="primary">dnaJ</name>
    <name evidence="17" type="ORF">COV72_08465</name>
</gene>
<evidence type="ECO:0000313" key="18">
    <source>
        <dbReference type="Proteomes" id="UP000229641"/>
    </source>
</evidence>
<dbReference type="GO" id="GO:0042026">
    <property type="term" value="P:protein refolding"/>
    <property type="evidence" value="ECO:0007669"/>
    <property type="project" value="TreeGrafter"/>
</dbReference>
<dbReference type="PROSITE" id="PS00636">
    <property type="entry name" value="DNAJ_1"/>
    <property type="match status" value="1"/>
</dbReference>
<dbReference type="GO" id="GO:0005524">
    <property type="term" value="F:ATP binding"/>
    <property type="evidence" value="ECO:0007669"/>
    <property type="project" value="InterPro"/>
</dbReference>
<feature type="binding site" evidence="13">
    <location>
        <position position="159"/>
    </location>
    <ligand>
        <name>Zn(2+)</name>
        <dbReference type="ChEBI" id="CHEBI:29105"/>
        <label>1</label>
    </ligand>
</feature>
<feature type="repeat" description="CXXCXGXG motif" evidence="13">
    <location>
        <begin position="159"/>
        <end position="166"/>
    </location>
</feature>
<dbReference type="InterPro" id="IPR012724">
    <property type="entry name" value="DnaJ"/>
</dbReference>
<proteinExistence type="inferred from homology"/>
<comment type="subcellular location">
    <subcellularLocation>
        <location evidence="1 13">Cytoplasm</location>
    </subcellularLocation>
</comment>
<keyword evidence="3 13" id="KW-0963">Cytoplasm</keyword>
<dbReference type="FunFam" id="2.10.230.10:FF:000002">
    <property type="entry name" value="Molecular chaperone DnaJ"/>
    <property type="match status" value="1"/>
</dbReference>
<evidence type="ECO:0000256" key="13">
    <source>
        <dbReference type="HAMAP-Rule" id="MF_01152"/>
    </source>
</evidence>
<dbReference type="PANTHER" id="PTHR43096">
    <property type="entry name" value="DNAJ HOMOLOG 1, MITOCHONDRIAL-RELATED"/>
    <property type="match status" value="1"/>
</dbReference>
<dbReference type="GO" id="GO:0051082">
    <property type="term" value="F:unfolded protein binding"/>
    <property type="evidence" value="ECO:0007669"/>
    <property type="project" value="UniProtKB-UniRule"/>
</dbReference>
<dbReference type="EMBL" id="PCWA01000109">
    <property type="protein sequence ID" value="PIQ88330.1"/>
    <property type="molecule type" value="Genomic_DNA"/>
</dbReference>
<feature type="repeat" description="CXXCXGXG motif" evidence="13">
    <location>
        <begin position="212"/>
        <end position="219"/>
    </location>
</feature>
<dbReference type="Pfam" id="PF01556">
    <property type="entry name" value="DnaJ_C"/>
    <property type="match status" value="1"/>
</dbReference>
<dbReference type="Pfam" id="PF00226">
    <property type="entry name" value="DnaJ"/>
    <property type="match status" value="1"/>
</dbReference>
<feature type="binding site" evidence="13">
    <location>
        <position position="162"/>
    </location>
    <ligand>
        <name>Zn(2+)</name>
        <dbReference type="ChEBI" id="CHEBI:29105"/>
        <label>1</label>
    </ligand>
</feature>
<evidence type="ECO:0000256" key="14">
    <source>
        <dbReference type="PROSITE-ProRule" id="PRU00546"/>
    </source>
</evidence>
<evidence type="ECO:0000256" key="6">
    <source>
        <dbReference type="ARBA" id="ARBA00022737"/>
    </source>
</evidence>
<dbReference type="FunFam" id="2.60.260.20:FF:000004">
    <property type="entry name" value="Molecular chaperone DnaJ"/>
    <property type="match status" value="1"/>
</dbReference>
<feature type="binding site" evidence="13">
    <location>
        <position position="176"/>
    </location>
    <ligand>
        <name>Zn(2+)</name>
        <dbReference type="ChEBI" id="CHEBI:29105"/>
        <label>2</label>
    </ligand>
</feature>
<evidence type="ECO:0000256" key="1">
    <source>
        <dbReference type="ARBA" id="ARBA00004496"/>
    </source>
</evidence>
<feature type="repeat" description="CXXCXGXG motif" evidence="13">
    <location>
        <begin position="176"/>
        <end position="183"/>
    </location>
</feature>
<evidence type="ECO:0000256" key="7">
    <source>
        <dbReference type="ARBA" id="ARBA00022771"/>
    </source>
</evidence>
<dbReference type="Gene3D" id="2.10.230.10">
    <property type="entry name" value="Heat shock protein DnaJ, cysteine-rich domain"/>
    <property type="match status" value="1"/>
</dbReference>
<evidence type="ECO:0000259" key="16">
    <source>
        <dbReference type="PROSITE" id="PS51188"/>
    </source>
</evidence>